<accession>A0AAF5PL49</accession>
<evidence type="ECO:0000313" key="2">
    <source>
        <dbReference type="WBParaSite" id="mrna-Wban_02275"/>
    </source>
</evidence>
<dbReference type="Proteomes" id="UP000093561">
    <property type="component" value="Unassembled WGS sequence"/>
</dbReference>
<reference evidence="1" key="2">
    <citation type="journal article" date="2016" name="Mol. Ecol.">
        <title>Population genomics of the filarial nematode parasite Wuchereria bancrofti from mosquitoes.</title>
        <authorList>
            <person name="Small S.T."/>
            <person name="Reimer L.J."/>
            <person name="Tisch D.J."/>
            <person name="King C.L."/>
            <person name="Christensen B.M."/>
            <person name="Siba P.M."/>
            <person name="Kazura J.W."/>
            <person name="Serre D."/>
            <person name="Zimmerman P.A."/>
        </authorList>
    </citation>
    <scope>NUCLEOTIDE SEQUENCE</scope>
    <source>
        <strain evidence="1">pt0022</strain>
    </source>
</reference>
<proteinExistence type="predicted"/>
<evidence type="ECO:0000313" key="1">
    <source>
        <dbReference type="Proteomes" id="UP000093561"/>
    </source>
</evidence>
<reference evidence="1" key="1">
    <citation type="submission" date="2015-03" db="EMBL/GenBank/DDBJ databases">
        <title>Wuchereria bancrofti Genome Sequencing Papua New Guinea Strain.</title>
        <authorList>
            <person name="Small S.T."/>
            <person name="Serre D."/>
            <person name="Zimmerman P.A."/>
        </authorList>
    </citation>
    <scope>NUCLEOTIDE SEQUENCE [LARGE SCALE GENOMIC DNA]</scope>
    <source>
        <strain evidence="1">pt0022</strain>
    </source>
</reference>
<reference evidence="2" key="3">
    <citation type="submission" date="2024-02" db="UniProtKB">
        <authorList>
            <consortium name="WormBaseParasite"/>
        </authorList>
    </citation>
    <scope>IDENTIFICATION</scope>
    <source>
        <strain evidence="2">pt0022</strain>
    </source>
</reference>
<sequence length="69" mass="7975">MLPLSVNLKRKYRIANTSVSFPVNINFYPFPLSTFIIAENYCESTNYSAHPTRVKSSMFYNHPRAPFKG</sequence>
<dbReference type="WBParaSite" id="mrna-Wban_02275">
    <property type="protein sequence ID" value="mrna-Wban_02275"/>
    <property type="gene ID" value="Wban_02275"/>
</dbReference>
<name>A0AAF5PL49_WUCBA</name>
<dbReference type="AlphaFoldDB" id="A0AAF5PL49"/>
<organism evidence="1 2">
    <name type="scientific">Wuchereria bancrofti</name>
    <dbReference type="NCBI Taxonomy" id="6293"/>
    <lineage>
        <taxon>Eukaryota</taxon>
        <taxon>Metazoa</taxon>
        <taxon>Ecdysozoa</taxon>
        <taxon>Nematoda</taxon>
        <taxon>Chromadorea</taxon>
        <taxon>Rhabditida</taxon>
        <taxon>Spirurina</taxon>
        <taxon>Spiruromorpha</taxon>
        <taxon>Filarioidea</taxon>
        <taxon>Onchocercidae</taxon>
        <taxon>Wuchereria</taxon>
    </lineage>
</organism>
<protein>
    <submittedName>
        <fullName evidence="2">Uncharacterized protein</fullName>
    </submittedName>
</protein>